<feature type="transmembrane region" description="Helical" evidence="1">
    <location>
        <begin position="6"/>
        <end position="24"/>
    </location>
</feature>
<reference evidence="3" key="1">
    <citation type="submission" date="2018-12" db="EMBL/GenBank/DDBJ databases">
        <authorList>
            <person name="Yazar S."/>
        </authorList>
    </citation>
    <scope>NUCLEOTIDE SEQUENCE [LARGE SCALE GENOMIC DNA]</scope>
</reference>
<protein>
    <submittedName>
        <fullName evidence="2">Uncharacterized protein</fullName>
    </submittedName>
</protein>
<name>A0A4X2L2G9_VOMUR</name>
<sequence length="132" mass="14024">MLSTVTLSGISLSIFCCWALLVMYRNAIDLCGFILYTVIMLKLLIISSDLLVDSLGFSKYAIISSAKSDSFVSSLGILIPSISFSSLIAKANISSTVLSNSGDNGHICFTPDLIGKASTFSPLHIMIADGFS</sequence>
<organism evidence="2 3">
    <name type="scientific">Vombatus ursinus</name>
    <name type="common">Common wombat</name>
    <dbReference type="NCBI Taxonomy" id="29139"/>
    <lineage>
        <taxon>Eukaryota</taxon>
        <taxon>Metazoa</taxon>
        <taxon>Chordata</taxon>
        <taxon>Craniata</taxon>
        <taxon>Vertebrata</taxon>
        <taxon>Euteleostomi</taxon>
        <taxon>Mammalia</taxon>
        <taxon>Metatheria</taxon>
        <taxon>Diprotodontia</taxon>
        <taxon>Vombatidae</taxon>
        <taxon>Vombatus</taxon>
    </lineage>
</organism>
<dbReference type="Ensembl" id="ENSVURT00010021488.1">
    <property type="protein sequence ID" value="ENSVURP00010018894.1"/>
    <property type="gene ID" value="ENSVURG00010014392.1"/>
</dbReference>
<dbReference type="Ensembl" id="ENSVURT00010021503.1">
    <property type="protein sequence ID" value="ENSVURP00010018908.1"/>
    <property type="gene ID" value="ENSVURG00010014399.1"/>
</dbReference>
<feature type="transmembrane region" description="Helical" evidence="1">
    <location>
        <begin position="31"/>
        <end position="51"/>
    </location>
</feature>
<keyword evidence="1" id="KW-1133">Transmembrane helix</keyword>
<evidence type="ECO:0000256" key="1">
    <source>
        <dbReference type="SAM" id="Phobius"/>
    </source>
</evidence>
<keyword evidence="3" id="KW-1185">Reference proteome</keyword>
<proteinExistence type="predicted"/>
<dbReference type="Proteomes" id="UP000314987">
    <property type="component" value="Unassembled WGS sequence"/>
</dbReference>
<keyword evidence="1" id="KW-0812">Transmembrane</keyword>
<evidence type="ECO:0000313" key="2">
    <source>
        <dbReference type="Ensembl" id="ENSVURP00010018894.1"/>
    </source>
</evidence>
<dbReference type="GeneTree" id="ENSGT00980000200533"/>
<feature type="transmembrane region" description="Helical" evidence="1">
    <location>
        <begin position="71"/>
        <end position="89"/>
    </location>
</feature>
<reference evidence="2" key="2">
    <citation type="submission" date="2025-05" db="UniProtKB">
        <authorList>
            <consortium name="Ensembl"/>
        </authorList>
    </citation>
    <scope>IDENTIFICATION</scope>
</reference>
<dbReference type="OMA" id="PFISFCC"/>
<accession>A0A4X2L2G9</accession>
<evidence type="ECO:0000313" key="3">
    <source>
        <dbReference type="Proteomes" id="UP000314987"/>
    </source>
</evidence>
<dbReference type="AlphaFoldDB" id="A0A4X2L2G9"/>
<keyword evidence="1" id="KW-0472">Membrane</keyword>